<dbReference type="EC" id="4.2.2.n1" evidence="2"/>
<dbReference type="InterPro" id="IPR005300">
    <property type="entry name" value="MltA_B"/>
</dbReference>
<keyword evidence="6" id="KW-0812">Transmembrane</keyword>
<dbReference type="RefSeq" id="WP_194214545.1">
    <property type="nucleotide sequence ID" value="NZ_CP061205.1"/>
</dbReference>
<accession>A0ABV7D921</accession>
<dbReference type="InterPro" id="IPR036908">
    <property type="entry name" value="RlpA-like_sf"/>
</dbReference>
<protein>
    <recommendedName>
        <fullName evidence="2">peptidoglycan lytic exotransglycosylase</fullName>
        <ecNumber evidence="2">4.2.2.n1</ecNumber>
    </recommendedName>
    <alternativeName>
        <fullName evidence="5">Murein hydrolase A</fullName>
    </alternativeName>
</protein>
<dbReference type="Pfam" id="PF06725">
    <property type="entry name" value="3D"/>
    <property type="match status" value="1"/>
</dbReference>
<dbReference type="Gene3D" id="2.40.40.10">
    <property type="entry name" value="RlpA-like domain"/>
    <property type="match status" value="1"/>
</dbReference>
<dbReference type="InterPro" id="IPR010611">
    <property type="entry name" value="3D_dom"/>
</dbReference>
<dbReference type="CDD" id="cd14668">
    <property type="entry name" value="mlta_B"/>
    <property type="match status" value="1"/>
</dbReference>
<proteinExistence type="predicted"/>
<comment type="caution">
    <text evidence="8">The sequence shown here is derived from an EMBL/GenBank/DDBJ whole genome shotgun (WGS) entry which is preliminary data.</text>
</comment>
<sequence>MRRFFPVIAGVLALIVVSALLSYFLLKEKKTGLEFALASYADLPGWHTDNMGEAQKALLRSCDKIKAMPEGKALPGAAIGGVYKDWLPACAAIKAAAPDTLADVIEDFFLPLAVSVGGNDTGVFTGYYEALLHGSMTPSEQYTIPLYTRPPELVMVDLGKFRPSLAGQRIAGSVQNGQLVPYPDRKGIMDGALDGRGLEVLWVDSAVDAYFLHVQGSGRVLMDDGRLLSVGYAAQNGHANRLIGRHLLETGAIKKENMSGQAIRDWLAKHPEEVNAVLKTDPSFVFFRMLEAGDGPYGSAAVVLTPAHSLAVDRRFMPLHAPVWLSASHPDPQDPSNNTVPFNQLLVAQDTGGAISGEIRGDVFWGFGSEAEEIAGRMANKGRYWLLLPKDLALKAAGDEG</sequence>
<keyword evidence="6" id="KW-1133">Transmembrane helix</keyword>
<evidence type="ECO:0000256" key="2">
    <source>
        <dbReference type="ARBA" id="ARBA00012587"/>
    </source>
</evidence>
<dbReference type="PIRSF" id="PIRSF019422">
    <property type="entry name" value="MltA"/>
    <property type="match status" value="1"/>
</dbReference>
<dbReference type="Pfam" id="PF03562">
    <property type="entry name" value="MltA"/>
    <property type="match status" value="1"/>
</dbReference>
<reference evidence="9" key="1">
    <citation type="journal article" date="2019" name="Int. J. Syst. Evol. Microbiol.">
        <title>The Global Catalogue of Microorganisms (GCM) 10K type strain sequencing project: providing services to taxonomists for standard genome sequencing and annotation.</title>
        <authorList>
            <consortium name="The Broad Institute Genomics Platform"/>
            <consortium name="The Broad Institute Genome Sequencing Center for Infectious Disease"/>
            <person name="Wu L."/>
            <person name="Ma J."/>
        </authorList>
    </citation>
    <scope>NUCLEOTIDE SEQUENCE [LARGE SCALE GENOMIC DNA]</scope>
    <source>
        <strain evidence="9">KCTC 62164</strain>
    </source>
</reference>
<name>A0ABV7D921_9PROT</name>
<organism evidence="8 9">
    <name type="scientific">Kordiimonas pumila</name>
    <dbReference type="NCBI Taxonomy" id="2161677"/>
    <lineage>
        <taxon>Bacteria</taxon>
        <taxon>Pseudomonadati</taxon>
        <taxon>Pseudomonadota</taxon>
        <taxon>Alphaproteobacteria</taxon>
        <taxon>Kordiimonadales</taxon>
        <taxon>Kordiimonadaceae</taxon>
        <taxon>Kordiimonas</taxon>
    </lineage>
</organism>
<keyword evidence="3" id="KW-0456">Lyase</keyword>
<dbReference type="SMART" id="SM00925">
    <property type="entry name" value="MltA"/>
    <property type="match status" value="1"/>
</dbReference>
<feature type="transmembrane region" description="Helical" evidence="6">
    <location>
        <begin position="6"/>
        <end position="26"/>
    </location>
</feature>
<dbReference type="Gene3D" id="2.40.240.50">
    <property type="entry name" value="Barwin-like endoglucanases"/>
    <property type="match status" value="1"/>
</dbReference>
<keyword evidence="6" id="KW-0472">Membrane</keyword>
<dbReference type="EMBL" id="JBHRSL010000028">
    <property type="protein sequence ID" value="MFC3053631.1"/>
    <property type="molecule type" value="Genomic_DNA"/>
</dbReference>
<keyword evidence="9" id="KW-1185">Reference proteome</keyword>
<comment type="catalytic activity">
    <reaction evidence="1">
        <text>Exolytic cleavage of the (1-&gt;4)-beta-glycosidic linkage between N-acetylmuramic acid (MurNAc) and N-acetylglucosamine (GlcNAc) residues in peptidoglycan, from either the reducing or the non-reducing ends of the peptidoglycan chains, with concomitant formation of a 1,6-anhydrobond in the MurNAc residue.</text>
        <dbReference type="EC" id="4.2.2.n1"/>
    </reaction>
</comment>
<dbReference type="SUPFAM" id="SSF50685">
    <property type="entry name" value="Barwin-like endoglucanases"/>
    <property type="match status" value="1"/>
</dbReference>
<dbReference type="PANTHER" id="PTHR30124:SF0">
    <property type="entry name" value="MEMBRANE-BOUND LYTIC MUREIN TRANSGLYCOSYLASE A"/>
    <property type="match status" value="1"/>
</dbReference>
<dbReference type="PANTHER" id="PTHR30124">
    <property type="entry name" value="MEMBRANE-BOUND LYTIC MUREIN TRANSGLYCOSYLASE A"/>
    <property type="match status" value="1"/>
</dbReference>
<evidence type="ECO:0000256" key="5">
    <source>
        <dbReference type="ARBA" id="ARBA00030918"/>
    </source>
</evidence>
<feature type="domain" description="Lytic transglycosylase MltA" evidence="7">
    <location>
        <begin position="131"/>
        <end position="288"/>
    </location>
</feature>
<evidence type="ECO:0000256" key="3">
    <source>
        <dbReference type="ARBA" id="ARBA00023239"/>
    </source>
</evidence>
<dbReference type="InterPro" id="IPR026044">
    <property type="entry name" value="MltA"/>
</dbReference>
<evidence type="ECO:0000256" key="4">
    <source>
        <dbReference type="ARBA" id="ARBA00023316"/>
    </source>
</evidence>
<evidence type="ECO:0000313" key="9">
    <source>
        <dbReference type="Proteomes" id="UP001595444"/>
    </source>
</evidence>
<gene>
    <name evidence="8" type="ORF">ACFOKA_17155</name>
</gene>
<keyword evidence="4" id="KW-0961">Cell wall biogenesis/degradation</keyword>
<evidence type="ECO:0000256" key="6">
    <source>
        <dbReference type="SAM" id="Phobius"/>
    </source>
</evidence>
<dbReference type="CDD" id="cd14485">
    <property type="entry name" value="mltA_like_LT_A"/>
    <property type="match status" value="1"/>
</dbReference>
<evidence type="ECO:0000259" key="7">
    <source>
        <dbReference type="SMART" id="SM00925"/>
    </source>
</evidence>
<evidence type="ECO:0000313" key="8">
    <source>
        <dbReference type="EMBL" id="MFC3053631.1"/>
    </source>
</evidence>
<dbReference type="Proteomes" id="UP001595444">
    <property type="component" value="Unassembled WGS sequence"/>
</dbReference>
<evidence type="ECO:0000256" key="1">
    <source>
        <dbReference type="ARBA" id="ARBA00001420"/>
    </source>
</evidence>